<dbReference type="EMBL" id="CP049056">
    <property type="protein sequence ID" value="QIE55366.1"/>
    <property type="molecule type" value="Genomic_DNA"/>
</dbReference>
<accession>A0A7L5BYP7</accession>
<keyword evidence="2" id="KW-1185">Reference proteome</keyword>
<dbReference type="KEGG" id="hdh:G5B40_07790"/>
<name>A0A7L5BYP7_9RHOB</name>
<dbReference type="RefSeq" id="WP_165097182.1">
    <property type="nucleotide sequence ID" value="NZ_CP049056.1"/>
</dbReference>
<proteinExistence type="predicted"/>
<sequence length="111" mass="11953">MTAPTRRVPAAIAYLLPVSNTAAGVYDARAVAASSWSWRRGYESYMRAGNATASARPDTPARRRASHPHAYLIGARRALVPAQRIREVSPILAPLGRPGDDAAFWTQALPA</sequence>
<dbReference type="Proteomes" id="UP000503336">
    <property type="component" value="Chromosome"/>
</dbReference>
<dbReference type="AlphaFoldDB" id="A0A7L5BYP7"/>
<organism evidence="1 2">
    <name type="scientific">Pikeienuella piscinae</name>
    <dbReference type="NCBI Taxonomy" id="2748098"/>
    <lineage>
        <taxon>Bacteria</taxon>
        <taxon>Pseudomonadati</taxon>
        <taxon>Pseudomonadota</taxon>
        <taxon>Alphaproteobacteria</taxon>
        <taxon>Rhodobacterales</taxon>
        <taxon>Paracoccaceae</taxon>
        <taxon>Pikeienuella</taxon>
    </lineage>
</organism>
<protein>
    <submittedName>
        <fullName evidence="1">Uncharacterized protein</fullName>
    </submittedName>
</protein>
<evidence type="ECO:0000313" key="1">
    <source>
        <dbReference type="EMBL" id="QIE55366.1"/>
    </source>
</evidence>
<reference evidence="1 2" key="1">
    <citation type="submission" date="2020-02" db="EMBL/GenBank/DDBJ databases">
        <title>complete genome sequence of Rhodobacteraceae bacterium.</title>
        <authorList>
            <person name="Park J."/>
            <person name="Kim Y.-S."/>
            <person name="Kim K.-H."/>
        </authorList>
    </citation>
    <scope>NUCLEOTIDE SEQUENCE [LARGE SCALE GENOMIC DNA]</scope>
    <source>
        <strain evidence="1 2">RR4-56</strain>
    </source>
</reference>
<evidence type="ECO:0000313" key="2">
    <source>
        <dbReference type="Proteomes" id="UP000503336"/>
    </source>
</evidence>
<gene>
    <name evidence="1" type="ORF">G5B40_07790</name>
</gene>